<comment type="caution">
    <text evidence="1">The sequence shown here is derived from an EMBL/GenBank/DDBJ whole genome shotgun (WGS) entry which is preliminary data.</text>
</comment>
<keyword evidence="2" id="KW-1185">Reference proteome</keyword>
<proteinExistence type="predicted"/>
<name>A0ACC2G0W2_DALPE</name>
<sequence>MNRVEIHKLKSEEENEPPRIGFPGQDAYSTSITKRKPSTDSVGLGTPPPRRAVKTIKPSEEPRFTSLAPLEEAEHRWLVGSATGQWTRVYGLLLNDLQLAEKRDFLSGFTALHWAAKFGNLDMVRKIINTSRKGGLDLDVNARAYGGYTPLHIAALHNQESVLTELMCEYGANANIRDNCGKKPFHYLQSGVSVQVREMLGQPKAQAQDIIQQEKEEQDVLPGLHTISRLFQPHVEKKKRHRQRPGFLSLSDDPRERGVSPNKYIPISEVFL</sequence>
<gene>
    <name evidence="1" type="ORF">DPEC_G00226570</name>
</gene>
<evidence type="ECO:0000313" key="2">
    <source>
        <dbReference type="Proteomes" id="UP001157502"/>
    </source>
</evidence>
<organism evidence="1 2">
    <name type="scientific">Dallia pectoralis</name>
    <name type="common">Alaska blackfish</name>
    <dbReference type="NCBI Taxonomy" id="75939"/>
    <lineage>
        <taxon>Eukaryota</taxon>
        <taxon>Metazoa</taxon>
        <taxon>Chordata</taxon>
        <taxon>Craniata</taxon>
        <taxon>Vertebrata</taxon>
        <taxon>Euteleostomi</taxon>
        <taxon>Actinopterygii</taxon>
        <taxon>Neopterygii</taxon>
        <taxon>Teleostei</taxon>
        <taxon>Protacanthopterygii</taxon>
        <taxon>Esociformes</taxon>
        <taxon>Umbridae</taxon>
        <taxon>Dallia</taxon>
    </lineage>
</organism>
<protein>
    <submittedName>
        <fullName evidence="1">Uncharacterized protein</fullName>
    </submittedName>
</protein>
<evidence type="ECO:0000313" key="1">
    <source>
        <dbReference type="EMBL" id="KAJ7997207.1"/>
    </source>
</evidence>
<dbReference type="EMBL" id="CM055746">
    <property type="protein sequence ID" value="KAJ7997207.1"/>
    <property type="molecule type" value="Genomic_DNA"/>
</dbReference>
<reference evidence="1" key="1">
    <citation type="submission" date="2021-05" db="EMBL/GenBank/DDBJ databases">
        <authorList>
            <person name="Pan Q."/>
            <person name="Jouanno E."/>
            <person name="Zahm M."/>
            <person name="Klopp C."/>
            <person name="Cabau C."/>
            <person name="Louis A."/>
            <person name="Berthelot C."/>
            <person name="Parey E."/>
            <person name="Roest Crollius H."/>
            <person name="Montfort J."/>
            <person name="Robinson-Rechavi M."/>
            <person name="Bouchez O."/>
            <person name="Lampietro C."/>
            <person name="Lopez Roques C."/>
            <person name="Donnadieu C."/>
            <person name="Postlethwait J."/>
            <person name="Bobe J."/>
            <person name="Dillon D."/>
            <person name="Chandos A."/>
            <person name="von Hippel F."/>
            <person name="Guiguen Y."/>
        </authorList>
    </citation>
    <scope>NUCLEOTIDE SEQUENCE</scope>
    <source>
        <strain evidence="1">YG-Jan2019</strain>
    </source>
</reference>
<accession>A0ACC2G0W2</accession>
<dbReference type="Proteomes" id="UP001157502">
    <property type="component" value="Chromosome 19"/>
</dbReference>